<sequence>MRGADETSGPLPLPLVPPWRRGPICALEAPGVAKG</sequence>
<dbReference type="AlphaFoldDB" id="A0A1I7C4J0"/>
<keyword evidence="2" id="KW-1185">Reference proteome</keyword>
<dbReference type="EMBL" id="FPAW01000014">
    <property type="protein sequence ID" value="SFT94335.1"/>
    <property type="molecule type" value="Genomic_DNA"/>
</dbReference>
<proteinExistence type="predicted"/>
<evidence type="ECO:0000313" key="2">
    <source>
        <dbReference type="Proteomes" id="UP000182466"/>
    </source>
</evidence>
<organism evidence="1 2">
    <name type="scientific">Sedimentitalea nanhaiensis</name>
    <dbReference type="NCBI Taxonomy" id="999627"/>
    <lineage>
        <taxon>Bacteria</taxon>
        <taxon>Pseudomonadati</taxon>
        <taxon>Pseudomonadota</taxon>
        <taxon>Alphaproteobacteria</taxon>
        <taxon>Rhodobacterales</taxon>
        <taxon>Paracoccaceae</taxon>
        <taxon>Sedimentitalea</taxon>
    </lineage>
</organism>
<evidence type="ECO:0000313" key="1">
    <source>
        <dbReference type="EMBL" id="SFT94335.1"/>
    </source>
</evidence>
<dbReference type="Proteomes" id="UP000182466">
    <property type="component" value="Unassembled WGS sequence"/>
</dbReference>
<gene>
    <name evidence="1" type="ORF">SAMN05216236_11454</name>
</gene>
<protein>
    <submittedName>
        <fullName evidence="1">Uncharacterized protein</fullName>
    </submittedName>
</protein>
<accession>A0A1I7C4J0</accession>
<reference evidence="1 2" key="1">
    <citation type="submission" date="2016-10" db="EMBL/GenBank/DDBJ databases">
        <authorList>
            <person name="de Groot N.N."/>
        </authorList>
    </citation>
    <scope>NUCLEOTIDE SEQUENCE [LARGE SCALE GENOMIC DNA]</scope>
    <source>
        <strain evidence="1 2">CGMCC 1.10959</strain>
    </source>
</reference>
<name>A0A1I7C4J0_9RHOB</name>